<name>A0A0R1DYB4_DROYA</name>
<evidence type="ECO:0000256" key="1">
    <source>
        <dbReference type="SAM" id="MobiDB-lite"/>
    </source>
</evidence>
<keyword evidence="3" id="KW-1185">Reference proteome</keyword>
<proteinExistence type="predicted"/>
<feature type="region of interest" description="Disordered" evidence="1">
    <location>
        <begin position="27"/>
        <end position="54"/>
    </location>
</feature>
<dbReference type="KEGG" id="dya:Dyak_GE28471"/>
<sequence>MPLDNCTSKSVARQVTSLIDTQIQARTHTTTQNNHHQQHRNYTFSPPSRELKNWPRWQRRSSEIRSKPFTQSQFELSNVGERTNKQEKKAFEKAARQAARRRGRARGVGKAVALWRRSRKGIFAKNPNLKRIFPVTV</sequence>
<reference evidence="2 3" key="1">
    <citation type="journal article" date="2007" name="Nature">
        <title>Evolution of genes and genomes on the Drosophila phylogeny.</title>
        <authorList>
            <consortium name="Drosophila 12 Genomes Consortium"/>
            <person name="Clark A.G."/>
            <person name="Eisen M.B."/>
            <person name="Smith D.R."/>
            <person name="Bergman C.M."/>
            <person name="Oliver B."/>
            <person name="Markow T.A."/>
            <person name="Kaufman T.C."/>
            <person name="Kellis M."/>
            <person name="Gelbart W."/>
            <person name="Iyer V.N."/>
            <person name="Pollard D.A."/>
            <person name="Sackton T.B."/>
            <person name="Larracuente A.M."/>
            <person name="Singh N.D."/>
            <person name="Abad J.P."/>
            <person name="Abt D.N."/>
            <person name="Adryan B."/>
            <person name="Aguade M."/>
            <person name="Akashi H."/>
            <person name="Anderson W.W."/>
            <person name="Aquadro C.F."/>
            <person name="Ardell D.H."/>
            <person name="Arguello R."/>
            <person name="Artieri C.G."/>
            <person name="Barbash D.A."/>
            <person name="Barker D."/>
            <person name="Barsanti P."/>
            <person name="Batterham P."/>
            <person name="Batzoglou S."/>
            <person name="Begun D."/>
            <person name="Bhutkar A."/>
            <person name="Blanco E."/>
            <person name="Bosak S.A."/>
            <person name="Bradley R.K."/>
            <person name="Brand A.D."/>
            <person name="Brent M.R."/>
            <person name="Brooks A.N."/>
            <person name="Brown R.H."/>
            <person name="Butlin R.K."/>
            <person name="Caggese C."/>
            <person name="Calvi B.R."/>
            <person name="Bernardo de Carvalho A."/>
            <person name="Caspi A."/>
            <person name="Castrezana S."/>
            <person name="Celniker S.E."/>
            <person name="Chang J.L."/>
            <person name="Chapple C."/>
            <person name="Chatterji S."/>
            <person name="Chinwalla A."/>
            <person name="Civetta A."/>
            <person name="Clifton S.W."/>
            <person name="Comeron J.M."/>
            <person name="Costello J.C."/>
            <person name="Coyne J.A."/>
            <person name="Daub J."/>
            <person name="David R.G."/>
            <person name="Delcher A.L."/>
            <person name="Delehaunty K."/>
            <person name="Do C.B."/>
            <person name="Ebling H."/>
            <person name="Edwards K."/>
            <person name="Eickbush T."/>
            <person name="Evans J.D."/>
            <person name="Filipski A."/>
            <person name="Findeiss S."/>
            <person name="Freyhult E."/>
            <person name="Fulton L."/>
            <person name="Fulton R."/>
            <person name="Garcia A.C."/>
            <person name="Gardiner A."/>
            <person name="Garfield D.A."/>
            <person name="Garvin B.E."/>
            <person name="Gibson G."/>
            <person name="Gilbert D."/>
            <person name="Gnerre S."/>
            <person name="Godfrey J."/>
            <person name="Good R."/>
            <person name="Gotea V."/>
            <person name="Gravely B."/>
            <person name="Greenberg A.J."/>
            <person name="Griffiths-Jones S."/>
            <person name="Gross S."/>
            <person name="Guigo R."/>
            <person name="Gustafson E.A."/>
            <person name="Haerty W."/>
            <person name="Hahn M.W."/>
            <person name="Halligan D.L."/>
            <person name="Halpern A.L."/>
            <person name="Halter G.M."/>
            <person name="Han M.V."/>
            <person name="Heger A."/>
            <person name="Hillier L."/>
            <person name="Hinrichs A.S."/>
            <person name="Holmes I."/>
            <person name="Hoskins R.A."/>
            <person name="Hubisz M.J."/>
            <person name="Hultmark D."/>
            <person name="Huntley M.A."/>
            <person name="Jaffe D.B."/>
            <person name="Jagadeeshan S."/>
            <person name="Jeck W.R."/>
            <person name="Johnson J."/>
            <person name="Jones C.D."/>
            <person name="Jordan W.C."/>
            <person name="Karpen G.H."/>
            <person name="Kataoka E."/>
            <person name="Keightley P.D."/>
            <person name="Kheradpour P."/>
            <person name="Kirkness E.F."/>
            <person name="Koerich L.B."/>
            <person name="Kristiansen K."/>
            <person name="Kudrna D."/>
            <person name="Kulathinal R.J."/>
            <person name="Kumar S."/>
            <person name="Kwok R."/>
            <person name="Lander E."/>
            <person name="Langley C.H."/>
            <person name="Lapoint R."/>
            <person name="Lazzaro B.P."/>
            <person name="Lee S.J."/>
            <person name="Levesque L."/>
            <person name="Li R."/>
            <person name="Lin C.F."/>
            <person name="Lin M.F."/>
            <person name="Lindblad-Toh K."/>
            <person name="Llopart A."/>
            <person name="Long M."/>
            <person name="Low L."/>
            <person name="Lozovsky E."/>
            <person name="Lu J."/>
            <person name="Luo M."/>
            <person name="Machado C.A."/>
            <person name="Makalowski W."/>
            <person name="Marzo M."/>
            <person name="Matsuda M."/>
            <person name="Matzkin L."/>
            <person name="McAllister B."/>
            <person name="McBride C.S."/>
            <person name="McKernan B."/>
            <person name="McKernan K."/>
            <person name="Mendez-Lago M."/>
            <person name="Minx P."/>
            <person name="Mollenhauer M.U."/>
            <person name="Montooth K."/>
            <person name="Mount S.M."/>
            <person name="Mu X."/>
            <person name="Myers E."/>
            <person name="Negre B."/>
            <person name="Newfeld S."/>
            <person name="Nielsen R."/>
            <person name="Noor M.A."/>
            <person name="O'Grady P."/>
            <person name="Pachter L."/>
            <person name="Papaceit M."/>
            <person name="Parisi M.J."/>
            <person name="Parisi M."/>
            <person name="Parts L."/>
            <person name="Pedersen J.S."/>
            <person name="Pesole G."/>
            <person name="Phillippy A.M."/>
            <person name="Ponting C.P."/>
            <person name="Pop M."/>
            <person name="Porcelli D."/>
            <person name="Powell J.R."/>
            <person name="Prohaska S."/>
            <person name="Pruitt K."/>
            <person name="Puig M."/>
            <person name="Quesneville H."/>
            <person name="Ram K.R."/>
            <person name="Rand D."/>
            <person name="Rasmussen M.D."/>
            <person name="Reed L.K."/>
            <person name="Reenan R."/>
            <person name="Reily A."/>
            <person name="Remington K.A."/>
            <person name="Rieger T.T."/>
            <person name="Ritchie M.G."/>
            <person name="Robin C."/>
            <person name="Rogers Y.H."/>
            <person name="Rohde C."/>
            <person name="Rozas J."/>
            <person name="Rubenfield M.J."/>
            <person name="Ruiz A."/>
            <person name="Russo S."/>
            <person name="Salzberg S.L."/>
            <person name="Sanchez-Gracia A."/>
            <person name="Saranga D.J."/>
            <person name="Sato H."/>
            <person name="Schaeffer S.W."/>
            <person name="Schatz M.C."/>
            <person name="Schlenke T."/>
            <person name="Schwartz R."/>
            <person name="Segarra C."/>
            <person name="Singh R.S."/>
            <person name="Sirot L."/>
            <person name="Sirota M."/>
            <person name="Sisneros N.B."/>
            <person name="Smith C.D."/>
            <person name="Smith T.F."/>
            <person name="Spieth J."/>
            <person name="Stage D.E."/>
            <person name="Stark A."/>
            <person name="Stephan W."/>
            <person name="Strausberg R.L."/>
            <person name="Strempel S."/>
            <person name="Sturgill D."/>
            <person name="Sutton G."/>
            <person name="Sutton G.G."/>
            <person name="Tao W."/>
            <person name="Teichmann S."/>
            <person name="Tobari Y.N."/>
            <person name="Tomimura Y."/>
            <person name="Tsolas J.M."/>
            <person name="Valente V.L."/>
            <person name="Venter E."/>
            <person name="Venter J.C."/>
            <person name="Vicario S."/>
            <person name="Vieira F.G."/>
            <person name="Vilella A.J."/>
            <person name="Villasante A."/>
            <person name="Walenz B."/>
            <person name="Wang J."/>
            <person name="Wasserman M."/>
            <person name="Watts T."/>
            <person name="Wilson D."/>
            <person name="Wilson R.K."/>
            <person name="Wing R.A."/>
            <person name="Wolfner M.F."/>
            <person name="Wong A."/>
            <person name="Wong G.K."/>
            <person name="Wu C.I."/>
            <person name="Wu G."/>
            <person name="Yamamoto D."/>
            <person name="Yang H.P."/>
            <person name="Yang S.P."/>
            <person name="Yorke J.A."/>
            <person name="Yoshida K."/>
            <person name="Zdobnov E."/>
            <person name="Zhang P."/>
            <person name="Zhang Y."/>
            <person name="Zimin A.V."/>
            <person name="Baldwin J."/>
            <person name="Abdouelleil A."/>
            <person name="Abdulkadir J."/>
            <person name="Abebe A."/>
            <person name="Abera B."/>
            <person name="Abreu J."/>
            <person name="Acer S.C."/>
            <person name="Aftuck L."/>
            <person name="Alexander A."/>
            <person name="An P."/>
            <person name="Anderson E."/>
            <person name="Anderson S."/>
            <person name="Arachi H."/>
            <person name="Azer M."/>
            <person name="Bachantsang P."/>
            <person name="Barry A."/>
            <person name="Bayul T."/>
            <person name="Berlin A."/>
            <person name="Bessette D."/>
            <person name="Bloom T."/>
            <person name="Blye J."/>
            <person name="Boguslavskiy L."/>
            <person name="Bonnet C."/>
            <person name="Boukhgalter B."/>
            <person name="Bourzgui I."/>
            <person name="Brown A."/>
            <person name="Cahill P."/>
            <person name="Channer S."/>
            <person name="Cheshatsang Y."/>
            <person name="Chuda L."/>
            <person name="Citroen M."/>
            <person name="Collymore A."/>
            <person name="Cooke P."/>
            <person name="Costello M."/>
            <person name="D'Aco K."/>
            <person name="Daza R."/>
            <person name="De Haan G."/>
            <person name="DeGray S."/>
            <person name="DeMaso C."/>
            <person name="Dhargay N."/>
            <person name="Dooley K."/>
            <person name="Dooley E."/>
            <person name="Doricent M."/>
            <person name="Dorje P."/>
            <person name="Dorjee K."/>
            <person name="Dupes A."/>
            <person name="Elong R."/>
            <person name="Falk J."/>
            <person name="Farina A."/>
            <person name="Faro S."/>
            <person name="Ferguson D."/>
            <person name="Fisher S."/>
            <person name="Foley C.D."/>
            <person name="Franke A."/>
            <person name="Friedrich D."/>
            <person name="Gadbois L."/>
            <person name="Gearin G."/>
            <person name="Gearin C.R."/>
            <person name="Giannoukos G."/>
            <person name="Goode T."/>
            <person name="Graham J."/>
            <person name="Grandbois E."/>
            <person name="Grewal S."/>
            <person name="Gyaltsen K."/>
            <person name="Hafez N."/>
            <person name="Hagos B."/>
            <person name="Hall J."/>
            <person name="Henson C."/>
            <person name="Hollinger A."/>
            <person name="Honan T."/>
            <person name="Huard M.D."/>
            <person name="Hughes L."/>
            <person name="Hurhula B."/>
            <person name="Husby M.E."/>
            <person name="Kamat A."/>
            <person name="Kanga B."/>
            <person name="Kashin S."/>
            <person name="Khazanovich D."/>
            <person name="Kisner P."/>
            <person name="Lance K."/>
            <person name="Lara M."/>
            <person name="Lee W."/>
            <person name="Lennon N."/>
            <person name="Letendre F."/>
            <person name="LeVine R."/>
            <person name="Lipovsky A."/>
            <person name="Liu X."/>
            <person name="Liu J."/>
            <person name="Liu S."/>
            <person name="Lokyitsang T."/>
            <person name="Lokyitsang Y."/>
            <person name="Lubonja R."/>
            <person name="Lui A."/>
            <person name="MacDonald P."/>
            <person name="Magnisalis V."/>
            <person name="Maru K."/>
            <person name="Matthews C."/>
            <person name="McCusker W."/>
            <person name="McDonough S."/>
            <person name="Mehta T."/>
            <person name="Meldrim J."/>
            <person name="Meneus L."/>
            <person name="Mihai O."/>
            <person name="Mihalev A."/>
            <person name="Mihova T."/>
            <person name="Mittelman R."/>
            <person name="Mlenga V."/>
            <person name="Montmayeur A."/>
            <person name="Mulrain L."/>
            <person name="Navidi A."/>
            <person name="Naylor J."/>
            <person name="Negash T."/>
            <person name="Nguyen T."/>
            <person name="Nguyen N."/>
            <person name="Nicol R."/>
            <person name="Norbu C."/>
            <person name="Norbu N."/>
            <person name="Novod N."/>
            <person name="O'Neill B."/>
            <person name="Osman S."/>
            <person name="Markiewicz E."/>
            <person name="Oyono O.L."/>
            <person name="Patti C."/>
            <person name="Phunkhang P."/>
            <person name="Pierre F."/>
            <person name="Priest M."/>
            <person name="Raghuraman S."/>
            <person name="Rege F."/>
            <person name="Reyes R."/>
            <person name="Rise C."/>
            <person name="Rogov P."/>
            <person name="Ross K."/>
            <person name="Ryan E."/>
            <person name="Settipalli S."/>
            <person name="Shea T."/>
            <person name="Sherpa N."/>
            <person name="Shi L."/>
            <person name="Shih D."/>
            <person name="Sparrow T."/>
            <person name="Spaulding J."/>
            <person name="Stalker J."/>
            <person name="Stange-Thomann N."/>
            <person name="Stavropoulos S."/>
            <person name="Stone C."/>
            <person name="Strader C."/>
            <person name="Tesfaye S."/>
            <person name="Thomson T."/>
            <person name="Thoulutsang Y."/>
            <person name="Thoulutsang D."/>
            <person name="Topham K."/>
            <person name="Topping I."/>
            <person name="Tsamla T."/>
            <person name="Vassiliev H."/>
            <person name="Vo A."/>
            <person name="Wangchuk T."/>
            <person name="Wangdi T."/>
            <person name="Weiand M."/>
            <person name="Wilkinson J."/>
            <person name="Wilson A."/>
            <person name="Yadav S."/>
            <person name="Young G."/>
            <person name="Yu Q."/>
            <person name="Zembek L."/>
            <person name="Zhong D."/>
            <person name="Zimmer A."/>
            <person name="Zwirko Z."/>
            <person name="Jaffe D.B."/>
            <person name="Alvarez P."/>
            <person name="Brockman W."/>
            <person name="Butler J."/>
            <person name="Chin C."/>
            <person name="Gnerre S."/>
            <person name="Grabherr M."/>
            <person name="Kleber M."/>
            <person name="Mauceli E."/>
            <person name="MacCallum I."/>
        </authorList>
    </citation>
    <scope>NUCLEOTIDE SEQUENCE [LARGE SCALE GENOMIC DNA]</scope>
    <source>
        <strain evidence="3">Tai18E2 / Tucson 14021-0261.01</strain>
    </source>
</reference>
<evidence type="ECO:0000313" key="2">
    <source>
        <dbReference type="EMBL" id="KRK01903.1"/>
    </source>
</evidence>
<dbReference type="Proteomes" id="UP000002282">
    <property type="component" value="Chromosome 3L"/>
</dbReference>
<organism evidence="2 3">
    <name type="scientific">Drosophila yakuba</name>
    <name type="common">Fruit fly</name>
    <dbReference type="NCBI Taxonomy" id="7245"/>
    <lineage>
        <taxon>Eukaryota</taxon>
        <taxon>Metazoa</taxon>
        <taxon>Ecdysozoa</taxon>
        <taxon>Arthropoda</taxon>
        <taxon>Hexapoda</taxon>
        <taxon>Insecta</taxon>
        <taxon>Pterygota</taxon>
        <taxon>Neoptera</taxon>
        <taxon>Endopterygota</taxon>
        <taxon>Diptera</taxon>
        <taxon>Brachycera</taxon>
        <taxon>Muscomorpha</taxon>
        <taxon>Ephydroidea</taxon>
        <taxon>Drosophilidae</taxon>
        <taxon>Drosophila</taxon>
        <taxon>Sophophora</taxon>
    </lineage>
</organism>
<gene>
    <name evidence="2" type="primary">Dyak\GE28471</name>
    <name evidence="2" type="synonym">GE28471</name>
    <name evidence="2" type="ORF">Dyak_GE28471</name>
</gene>
<dbReference type="AlphaFoldDB" id="A0A0R1DYB4"/>
<protein>
    <submittedName>
        <fullName evidence="2">Uncharacterized protein, isoform A</fullName>
    </submittedName>
</protein>
<dbReference type="EMBL" id="CM000159">
    <property type="protein sequence ID" value="KRK01903.1"/>
    <property type="molecule type" value="Genomic_DNA"/>
</dbReference>
<accession>A0A0R1DYB4</accession>
<evidence type="ECO:0000313" key="3">
    <source>
        <dbReference type="Proteomes" id="UP000002282"/>
    </source>
</evidence>
<reference evidence="2 3" key="2">
    <citation type="journal article" date="2007" name="PLoS Biol.">
        <title>Principles of genome evolution in the Drosophila melanogaster species group.</title>
        <authorList>
            <person name="Ranz J.M."/>
            <person name="Maurin D."/>
            <person name="Chan Y.S."/>
            <person name="von Grotthuss M."/>
            <person name="Hillier L.W."/>
            <person name="Roote J."/>
            <person name="Ashburner M."/>
            <person name="Bergman C.M."/>
        </authorList>
    </citation>
    <scope>NUCLEOTIDE SEQUENCE [LARGE SCALE GENOMIC DNA]</scope>
    <source>
        <strain evidence="3">Tai18E2 / Tucson 14021-0261.01</strain>
    </source>
</reference>